<evidence type="ECO:0008006" key="3">
    <source>
        <dbReference type="Google" id="ProtNLM"/>
    </source>
</evidence>
<reference evidence="1 2" key="1">
    <citation type="submission" date="2019-07" db="EMBL/GenBank/DDBJ databases">
        <title>Complete Genome Sequence of Leptotrichia trevisanii Strain JMUB3870.</title>
        <authorList>
            <person name="Watanabe S."/>
            <person name="Cui L."/>
        </authorList>
    </citation>
    <scope>NUCLEOTIDE SEQUENCE [LARGE SCALE GENOMIC DNA]</scope>
    <source>
        <strain evidence="1 2">JMUB3870</strain>
    </source>
</reference>
<accession>A0A510JZN5</accession>
<proteinExistence type="predicted"/>
<organism evidence="1 2">
    <name type="scientific">Leptotrichia trevisanii</name>
    <dbReference type="NCBI Taxonomy" id="109328"/>
    <lineage>
        <taxon>Bacteria</taxon>
        <taxon>Fusobacteriati</taxon>
        <taxon>Fusobacteriota</taxon>
        <taxon>Fusobacteriia</taxon>
        <taxon>Fusobacteriales</taxon>
        <taxon>Leptotrichiaceae</taxon>
        <taxon>Leptotrichia</taxon>
    </lineage>
</organism>
<sequence>MNYIKEYWKLENKDKLLKLEKYLKENDEKIRRLKSSLKINGEKITISGLNLDAVLKKGKNGKIIATVSDNLNLLNKRENQLIIEQYRKAGIDIKNNFFSEIIAENNRQAMKQSSANYDEEFIDGKEVESRGKFYTGTSVIGGQVVYAASAYRSENLKNSKISSSENTDEDSAFKGGYRKKTINEELHRKINERKEREFYKKSKRVIDEDGVFKGGYRKNSINEELHKKINERGEGYYYKLYRKKKGYTGTVWDKIKATTENKVKHTIEIPATFELEVSSGKIWVNANASEHLGEKVKNYIKRNPMASPEKIKLVEQLYLESYIGKIEKITKNGIPLNKPKTEEGWGFEFSKNEKDKYPVLIHSQPNQK</sequence>
<keyword evidence="2" id="KW-1185">Reference proteome</keyword>
<gene>
    <name evidence="1" type="ORF">JMUB3870_0874</name>
</gene>
<evidence type="ECO:0000313" key="1">
    <source>
        <dbReference type="EMBL" id="BBM44756.1"/>
    </source>
</evidence>
<dbReference type="AlphaFoldDB" id="A0A510JZN5"/>
<dbReference type="RefSeq" id="WP_155282541.1">
    <property type="nucleotide sequence ID" value="NZ_AP019831.1"/>
</dbReference>
<evidence type="ECO:0000313" key="2">
    <source>
        <dbReference type="Proteomes" id="UP000422644"/>
    </source>
</evidence>
<name>A0A510JZN5_9FUSO</name>
<dbReference type="Proteomes" id="UP000422644">
    <property type="component" value="Chromosome"/>
</dbReference>
<dbReference type="EMBL" id="AP019831">
    <property type="protein sequence ID" value="BBM44756.1"/>
    <property type="molecule type" value="Genomic_DNA"/>
</dbReference>
<protein>
    <recommendedName>
        <fullName evidence="3">Bacterial toxin 50 domain-containing protein</fullName>
    </recommendedName>
</protein>
<dbReference type="OrthoDB" id="2590837at2"/>